<evidence type="ECO:0000256" key="4">
    <source>
        <dbReference type="ARBA" id="ARBA00022989"/>
    </source>
</evidence>
<dbReference type="EMBL" id="JPRD01000020">
    <property type="protein sequence ID" value="KIF52692.1"/>
    <property type="molecule type" value="Genomic_DNA"/>
</dbReference>
<keyword evidence="3 6" id="KW-0812">Transmembrane</keyword>
<dbReference type="Proteomes" id="UP000031586">
    <property type="component" value="Unassembled WGS sequence"/>
</dbReference>
<dbReference type="GO" id="GO:0020037">
    <property type="term" value="F:heme binding"/>
    <property type="evidence" value="ECO:0007669"/>
    <property type="project" value="TreeGrafter"/>
</dbReference>
<accession>A0A0C1W8H3</accession>
<comment type="caution">
    <text evidence="8">The sequence shown here is derived from an EMBL/GenBank/DDBJ whole genome shotgun (WGS) entry which is preliminary data.</text>
</comment>
<dbReference type="SUPFAM" id="SSF81342">
    <property type="entry name" value="Transmembrane di-heme cytochromes"/>
    <property type="match status" value="1"/>
</dbReference>
<dbReference type="GO" id="GO:0022904">
    <property type="term" value="P:respiratory electron transport chain"/>
    <property type="evidence" value="ECO:0007669"/>
    <property type="project" value="InterPro"/>
</dbReference>
<keyword evidence="2" id="KW-1003">Cell membrane</keyword>
<gene>
    <name evidence="8" type="ORF">H735_13695</name>
</gene>
<dbReference type="GO" id="GO:0005886">
    <property type="term" value="C:plasma membrane"/>
    <property type="evidence" value="ECO:0007669"/>
    <property type="project" value="UniProtKB-SubCell"/>
</dbReference>
<feature type="transmembrane region" description="Helical" evidence="6">
    <location>
        <begin position="12"/>
        <end position="28"/>
    </location>
</feature>
<dbReference type="GO" id="GO:0009055">
    <property type="term" value="F:electron transfer activity"/>
    <property type="evidence" value="ECO:0007669"/>
    <property type="project" value="InterPro"/>
</dbReference>
<evidence type="ECO:0000256" key="1">
    <source>
        <dbReference type="ARBA" id="ARBA00004651"/>
    </source>
</evidence>
<sequence length="213" mass="23279">MKIWDLATRLYHWAQALLFIALMASGLSGNGPHVQLGLALFTLLLWRLTWGVIGSETSLFRQFLRSPKGVITYLKGKSAATVGHNPAGGWMVAALLTTLLLQCISGMALGGLFDTWPYSDVWLNDNVFVGIEWLHLTLADLLPLLIVLHVGAILFYKLRGKPLLKAMITGKQTQMNKQALITEQKIVYLAPQSRALGVLVAATLVTMAIVALS</sequence>
<evidence type="ECO:0000256" key="5">
    <source>
        <dbReference type="ARBA" id="ARBA00023136"/>
    </source>
</evidence>
<dbReference type="PANTHER" id="PTHR30485:SF2">
    <property type="entry name" value="BLL0597 PROTEIN"/>
    <property type="match status" value="1"/>
</dbReference>
<evidence type="ECO:0000313" key="8">
    <source>
        <dbReference type="EMBL" id="KIF52692.1"/>
    </source>
</evidence>
<dbReference type="PANTHER" id="PTHR30485">
    <property type="entry name" value="NI/FE-HYDROGENASE 1 B-TYPE CYTOCHROME SUBUNIT"/>
    <property type="match status" value="1"/>
</dbReference>
<keyword evidence="5 6" id="KW-0472">Membrane</keyword>
<feature type="transmembrane region" description="Helical" evidence="6">
    <location>
        <begin position="133"/>
        <end position="156"/>
    </location>
</feature>
<dbReference type="PATRIC" id="fig|1229493.5.peg.1879"/>
<protein>
    <submittedName>
        <fullName evidence="8">Hydrogenase</fullName>
    </submittedName>
</protein>
<feature type="transmembrane region" description="Helical" evidence="6">
    <location>
        <begin position="195"/>
        <end position="212"/>
    </location>
</feature>
<dbReference type="Gene3D" id="1.20.950.20">
    <property type="entry name" value="Transmembrane di-heme cytochromes, Chain C"/>
    <property type="match status" value="1"/>
</dbReference>
<dbReference type="Pfam" id="PF01292">
    <property type="entry name" value="Ni_hydr_CYTB"/>
    <property type="match status" value="1"/>
</dbReference>
<evidence type="ECO:0000256" key="6">
    <source>
        <dbReference type="SAM" id="Phobius"/>
    </source>
</evidence>
<evidence type="ECO:0000256" key="2">
    <source>
        <dbReference type="ARBA" id="ARBA00022475"/>
    </source>
</evidence>
<organism evidence="8 9">
    <name type="scientific">Vibrio owensii CAIM 1854 = LMG 25443</name>
    <dbReference type="NCBI Taxonomy" id="1229493"/>
    <lineage>
        <taxon>Bacteria</taxon>
        <taxon>Pseudomonadati</taxon>
        <taxon>Pseudomonadota</taxon>
        <taxon>Gammaproteobacteria</taxon>
        <taxon>Vibrionales</taxon>
        <taxon>Vibrionaceae</taxon>
        <taxon>Vibrio</taxon>
    </lineage>
</organism>
<reference evidence="8 9" key="1">
    <citation type="submission" date="2014-07" db="EMBL/GenBank/DDBJ databases">
        <title>Unique and conserved regions in Vibrio harveyi and related species in comparison with the shrimp pathogen Vibrio harveyi CAIM 1792.</title>
        <authorList>
            <person name="Espinoza-Valles I."/>
            <person name="Vora G."/>
            <person name="Leekitcharoenphon P."/>
            <person name="Ussery D."/>
            <person name="Hoj L."/>
            <person name="Gomez-Gil B."/>
        </authorList>
    </citation>
    <scope>NUCLEOTIDE SEQUENCE [LARGE SCALE GENOMIC DNA]</scope>
    <source>
        <strain evidence="9">CAIM 1854 / LMG 25443</strain>
    </source>
</reference>
<evidence type="ECO:0000313" key="9">
    <source>
        <dbReference type="Proteomes" id="UP000031586"/>
    </source>
</evidence>
<keyword evidence="4 6" id="KW-1133">Transmembrane helix</keyword>
<comment type="subcellular location">
    <subcellularLocation>
        <location evidence="1">Cell membrane</location>
        <topology evidence="1">Multi-pass membrane protein</topology>
    </subcellularLocation>
</comment>
<feature type="domain" description="Cytochrome b561 bacterial/Ni-hydrogenase" evidence="7">
    <location>
        <begin position="4"/>
        <end position="170"/>
    </location>
</feature>
<dbReference type="AlphaFoldDB" id="A0A0C1W8H3"/>
<proteinExistence type="predicted"/>
<dbReference type="InterPro" id="IPR051542">
    <property type="entry name" value="Hydrogenase_cytochrome"/>
</dbReference>
<feature type="transmembrane region" description="Helical" evidence="6">
    <location>
        <begin position="34"/>
        <end position="53"/>
    </location>
</feature>
<dbReference type="InterPro" id="IPR016174">
    <property type="entry name" value="Di-haem_cyt_TM"/>
</dbReference>
<evidence type="ECO:0000256" key="3">
    <source>
        <dbReference type="ARBA" id="ARBA00022692"/>
    </source>
</evidence>
<evidence type="ECO:0000259" key="7">
    <source>
        <dbReference type="Pfam" id="PF01292"/>
    </source>
</evidence>
<name>A0A0C1W8H3_9VIBR</name>
<dbReference type="RefSeq" id="WP_020195146.1">
    <property type="nucleotide sequence ID" value="NZ_BAOH01000012.1"/>
</dbReference>
<feature type="transmembrane region" description="Helical" evidence="6">
    <location>
        <begin position="90"/>
        <end position="113"/>
    </location>
</feature>
<dbReference type="InterPro" id="IPR011577">
    <property type="entry name" value="Cyt_b561_bac/Ni-Hgenase"/>
</dbReference>